<dbReference type="EMBL" id="VIGI01000022">
    <property type="protein sequence ID" value="KAB8289479.1"/>
    <property type="molecule type" value="Genomic_DNA"/>
</dbReference>
<comment type="caution">
    <text evidence="2">The sequence shown here is derived from an EMBL/GenBank/DDBJ whole genome shotgun (WGS) entry which is preliminary data.</text>
</comment>
<name>A0A5N6JQ03_MONLA</name>
<protein>
    <submittedName>
        <fullName evidence="2">Uncharacterized protein</fullName>
    </submittedName>
</protein>
<gene>
    <name evidence="2" type="ORF">EYC80_010641</name>
</gene>
<feature type="region of interest" description="Disordered" evidence="1">
    <location>
        <begin position="17"/>
        <end position="39"/>
    </location>
</feature>
<keyword evidence="3" id="KW-1185">Reference proteome</keyword>
<sequence>MPSKFLNSLLERKSSKVKQFVPPAISPPNPPKTLSKEDKPLPLIPNLSIGALGRLLPRLGLTIPVSKKITGMETDDKFATNTDIDTITPLLLTSTEVEPEVVIAEDDEGVGEEEEDEEMEVRHAVEMTILPVRARLIYIGGKGSTS</sequence>
<dbReference type="OrthoDB" id="3562423at2759"/>
<dbReference type="AlphaFoldDB" id="A0A5N6JQ03"/>
<evidence type="ECO:0000256" key="1">
    <source>
        <dbReference type="SAM" id="MobiDB-lite"/>
    </source>
</evidence>
<evidence type="ECO:0000313" key="2">
    <source>
        <dbReference type="EMBL" id="KAB8289479.1"/>
    </source>
</evidence>
<organism evidence="2 3">
    <name type="scientific">Monilinia laxa</name>
    <name type="common">Brown rot fungus</name>
    <name type="synonym">Sclerotinia laxa</name>
    <dbReference type="NCBI Taxonomy" id="61186"/>
    <lineage>
        <taxon>Eukaryota</taxon>
        <taxon>Fungi</taxon>
        <taxon>Dikarya</taxon>
        <taxon>Ascomycota</taxon>
        <taxon>Pezizomycotina</taxon>
        <taxon>Leotiomycetes</taxon>
        <taxon>Helotiales</taxon>
        <taxon>Sclerotiniaceae</taxon>
        <taxon>Monilinia</taxon>
    </lineage>
</organism>
<proteinExistence type="predicted"/>
<accession>A0A5N6JQ03</accession>
<dbReference type="Proteomes" id="UP000326757">
    <property type="component" value="Unassembled WGS sequence"/>
</dbReference>
<evidence type="ECO:0000313" key="3">
    <source>
        <dbReference type="Proteomes" id="UP000326757"/>
    </source>
</evidence>
<reference evidence="2 3" key="1">
    <citation type="submission" date="2019-06" db="EMBL/GenBank/DDBJ databases">
        <title>Genome Sequence of the Brown Rot Fungal Pathogen Monilinia laxa.</title>
        <authorList>
            <person name="De Miccolis Angelini R.M."/>
            <person name="Landi L."/>
            <person name="Abate D."/>
            <person name="Pollastro S."/>
            <person name="Romanazzi G."/>
            <person name="Faretra F."/>
        </authorList>
    </citation>
    <scope>NUCLEOTIDE SEQUENCE [LARGE SCALE GENOMIC DNA]</scope>
    <source>
        <strain evidence="2 3">Mlax316</strain>
    </source>
</reference>